<evidence type="ECO:0000313" key="3">
    <source>
        <dbReference type="EMBL" id="SPC81065.1"/>
    </source>
</evidence>
<evidence type="ECO:0000256" key="2">
    <source>
        <dbReference type="SAM" id="Phobius"/>
    </source>
</evidence>
<proteinExistence type="predicted"/>
<feature type="compositionally biased region" description="Basic and acidic residues" evidence="1">
    <location>
        <begin position="34"/>
        <end position="53"/>
    </location>
</feature>
<name>A0A2N9F1T5_FAGSY</name>
<dbReference type="PANTHER" id="PTHR12447">
    <property type="entry name" value="ANKYRIN REPEAT DOMAIN-CONTAINING PROTEIN 13"/>
    <property type="match status" value="1"/>
</dbReference>
<keyword evidence="2" id="KW-1133">Transmembrane helix</keyword>
<dbReference type="PRINTS" id="PR01217">
    <property type="entry name" value="PRICHEXTENSN"/>
</dbReference>
<dbReference type="AlphaFoldDB" id="A0A2N9F1T5"/>
<dbReference type="InterPro" id="IPR021832">
    <property type="entry name" value="ANKRD13"/>
</dbReference>
<reference evidence="3" key="1">
    <citation type="submission" date="2018-02" db="EMBL/GenBank/DDBJ databases">
        <authorList>
            <person name="Cohen D.B."/>
            <person name="Kent A.D."/>
        </authorList>
    </citation>
    <scope>NUCLEOTIDE SEQUENCE</scope>
</reference>
<feature type="compositionally biased region" description="Pro residues" evidence="1">
    <location>
        <begin position="195"/>
        <end position="207"/>
    </location>
</feature>
<dbReference type="PANTHER" id="PTHR12447:SF7">
    <property type="entry name" value="ANKYRIN REPEAT FAMILY PROTEIN"/>
    <property type="match status" value="1"/>
</dbReference>
<evidence type="ECO:0000256" key="1">
    <source>
        <dbReference type="SAM" id="MobiDB-lite"/>
    </source>
</evidence>
<dbReference type="GO" id="GO:0005737">
    <property type="term" value="C:cytoplasm"/>
    <property type="evidence" value="ECO:0007669"/>
    <property type="project" value="TreeGrafter"/>
</dbReference>
<protein>
    <submittedName>
        <fullName evidence="3">Uncharacterized protein</fullName>
    </submittedName>
</protein>
<accession>A0A2N9F1T5</accession>
<feature type="compositionally biased region" description="Pro residues" evidence="1">
    <location>
        <begin position="85"/>
        <end position="184"/>
    </location>
</feature>
<keyword evidence="2" id="KW-0812">Transmembrane</keyword>
<sequence>MRDFYMDISFHFESSVIPFVGKIAPSDAYKIWKRDGNLRADTSRLRWLEKPSSSEKQTGGTKRKPRASESGKLGFTKSTTYYPYSSPPPPPSTPPPPPSPIPSPPPPLPTQAPHPPPPTQAPHPPPPPFPPPPPPPQAPPPPPPTQAPHPPPPTQAPHPPPPTQAPHPPPPYLPPTFSPAPSPSKSPLSGRLPPTFSPAPSPFESPPPGGHRTTFLILGVSIGGAFFLAVLLLGLFCLSKKKRPFPYTVESEEVRETIMLGEDEAQVLDVQDLGEVGDTGTGLQESNTGEEGPPYQPKGPGLALILLQVRINIAKIVINHLHYLMLKVWTLQNLVTPTTLYTKRIENVIHDVLELTRGIF</sequence>
<organism evidence="3">
    <name type="scientific">Fagus sylvatica</name>
    <name type="common">Beechnut</name>
    <dbReference type="NCBI Taxonomy" id="28930"/>
    <lineage>
        <taxon>Eukaryota</taxon>
        <taxon>Viridiplantae</taxon>
        <taxon>Streptophyta</taxon>
        <taxon>Embryophyta</taxon>
        <taxon>Tracheophyta</taxon>
        <taxon>Spermatophyta</taxon>
        <taxon>Magnoliopsida</taxon>
        <taxon>eudicotyledons</taxon>
        <taxon>Gunneridae</taxon>
        <taxon>Pentapetalae</taxon>
        <taxon>rosids</taxon>
        <taxon>fabids</taxon>
        <taxon>Fagales</taxon>
        <taxon>Fagaceae</taxon>
        <taxon>Fagus</taxon>
    </lineage>
</organism>
<dbReference type="EMBL" id="OIVN01000491">
    <property type="protein sequence ID" value="SPC81065.1"/>
    <property type="molecule type" value="Genomic_DNA"/>
</dbReference>
<feature type="transmembrane region" description="Helical" evidence="2">
    <location>
        <begin position="215"/>
        <end position="238"/>
    </location>
</feature>
<feature type="region of interest" description="Disordered" evidence="1">
    <location>
        <begin position="34"/>
        <end position="207"/>
    </location>
</feature>
<keyword evidence="2" id="KW-0472">Membrane</keyword>
<gene>
    <name evidence="3" type="ORF">FSB_LOCUS8947</name>
</gene>